<evidence type="ECO:0000256" key="8">
    <source>
        <dbReference type="ARBA" id="ARBA00037998"/>
    </source>
</evidence>
<keyword evidence="3" id="KW-1003">Cell membrane</keyword>
<dbReference type="OrthoDB" id="9807115at2"/>
<keyword evidence="7 9" id="KW-0472">Membrane</keyword>
<dbReference type="GO" id="GO:0005886">
    <property type="term" value="C:plasma membrane"/>
    <property type="evidence" value="ECO:0007669"/>
    <property type="project" value="UniProtKB-SubCell"/>
</dbReference>
<keyword evidence="5" id="KW-0029">Amino-acid transport</keyword>
<sequence length="354" mass="37717">MAHAEQREAPPAGDEVAHRPTMTRAGLTDRLAPWMPFLLVPVLAVLGWLAIPSTSSWLTLTVSGLAMGMMIFIMASGLTLVFGLMDVINFGHGAFVSVGAFVGVSMLLVLANMTEAPSLMLNLLAMLAAVIAAMVATGALGWAFERVIVKPVYGAHLKQILVTMGGLIVIEQLIVVLWGPEEIYILRPEALQGAVTFAGAALEKYRLVAVGIGLALFIAMRLVLRRTKIGLIVRAGVENGPMVEAMGYRLRRVFIGVFIAGSALAGLGGVMWGLYQELITAHMGQEIMILIFIVVIIGGLGSVEGCFIGALLVGLMQNYVAFLEPKAALVSNIALMVAILMWRPQGMIPVVKAK</sequence>
<dbReference type="PANTHER" id="PTHR11795:SF442">
    <property type="entry name" value="ABC TRANSPORTER ATP-BINDING PROTEIN"/>
    <property type="match status" value="1"/>
</dbReference>
<dbReference type="GO" id="GO:0022857">
    <property type="term" value="F:transmembrane transporter activity"/>
    <property type="evidence" value="ECO:0007669"/>
    <property type="project" value="InterPro"/>
</dbReference>
<feature type="transmembrane region" description="Helical" evidence="9">
    <location>
        <begin position="57"/>
        <end position="82"/>
    </location>
</feature>
<dbReference type="EMBL" id="QNTQ01000006">
    <property type="protein sequence ID" value="RBI85516.1"/>
    <property type="molecule type" value="Genomic_DNA"/>
</dbReference>
<dbReference type="PANTHER" id="PTHR11795">
    <property type="entry name" value="BRANCHED-CHAIN AMINO ACID TRANSPORT SYSTEM PERMEASE PROTEIN LIVH"/>
    <property type="match status" value="1"/>
</dbReference>
<feature type="transmembrane region" description="Helical" evidence="9">
    <location>
        <begin position="156"/>
        <end position="178"/>
    </location>
</feature>
<evidence type="ECO:0000313" key="11">
    <source>
        <dbReference type="Proteomes" id="UP000253370"/>
    </source>
</evidence>
<name>A0A365U9H9_9RHOB</name>
<accession>A0A365U9H9</accession>
<keyword evidence="11" id="KW-1185">Reference proteome</keyword>
<feature type="transmembrane region" description="Helical" evidence="9">
    <location>
        <begin position="31"/>
        <end position="51"/>
    </location>
</feature>
<comment type="caution">
    <text evidence="10">The sequence shown here is derived from an EMBL/GenBank/DDBJ whole genome shotgun (WGS) entry which is preliminary data.</text>
</comment>
<feature type="transmembrane region" description="Helical" evidence="9">
    <location>
        <begin position="205"/>
        <end position="224"/>
    </location>
</feature>
<dbReference type="AlphaFoldDB" id="A0A365U9H9"/>
<evidence type="ECO:0000256" key="2">
    <source>
        <dbReference type="ARBA" id="ARBA00022448"/>
    </source>
</evidence>
<feature type="transmembrane region" description="Helical" evidence="9">
    <location>
        <begin position="253"/>
        <end position="275"/>
    </location>
</feature>
<comment type="subcellular location">
    <subcellularLocation>
        <location evidence="1">Cell membrane</location>
        <topology evidence="1">Multi-pass membrane protein</topology>
    </subcellularLocation>
</comment>
<proteinExistence type="inferred from homology"/>
<keyword evidence="2" id="KW-0813">Transport</keyword>
<comment type="similarity">
    <text evidence="8">Belongs to the binding-protein-dependent transport system permease family. LivHM subfamily.</text>
</comment>
<evidence type="ECO:0000256" key="4">
    <source>
        <dbReference type="ARBA" id="ARBA00022692"/>
    </source>
</evidence>
<dbReference type="Proteomes" id="UP000253370">
    <property type="component" value="Unassembled WGS sequence"/>
</dbReference>
<evidence type="ECO:0000256" key="9">
    <source>
        <dbReference type="SAM" id="Phobius"/>
    </source>
</evidence>
<organism evidence="10 11">
    <name type="scientific">Rhodosalinus halophilus</name>
    <dbReference type="NCBI Taxonomy" id="2259333"/>
    <lineage>
        <taxon>Bacteria</taxon>
        <taxon>Pseudomonadati</taxon>
        <taxon>Pseudomonadota</taxon>
        <taxon>Alphaproteobacteria</taxon>
        <taxon>Rhodobacterales</taxon>
        <taxon>Paracoccaceae</taxon>
        <taxon>Rhodosalinus</taxon>
    </lineage>
</organism>
<dbReference type="InterPro" id="IPR001851">
    <property type="entry name" value="ABC_transp_permease"/>
</dbReference>
<evidence type="ECO:0000256" key="3">
    <source>
        <dbReference type="ARBA" id="ARBA00022475"/>
    </source>
</evidence>
<evidence type="ECO:0000256" key="1">
    <source>
        <dbReference type="ARBA" id="ARBA00004651"/>
    </source>
</evidence>
<dbReference type="CDD" id="cd06582">
    <property type="entry name" value="TM_PBP1_LivH_like"/>
    <property type="match status" value="1"/>
</dbReference>
<feature type="transmembrane region" description="Helical" evidence="9">
    <location>
        <begin position="94"/>
        <end position="113"/>
    </location>
</feature>
<feature type="transmembrane region" description="Helical" evidence="9">
    <location>
        <begin position="119"/>
        <end position="144"/>
    </location>
</feature>
<evidence type="ECO:0000256" key="5">
    <source>
        <dbReference type="ARBA" id="ARBA00022970"/>
    </source>
</evidence>
<evidence type="ECO:0000313" key="10">
    <source>
        <dbReference type="EMBL" id="RBI85516.1"/>
    </source>
</evidence>
<reference evidence="10 11" key="1">
    <citation type="submission" date="2018-07" db="EMBL/GenBank/DDBJ databases">
        <title>Rhodosalinus sp. strain E84T genomic sequence and assembly.</title>
        <authorList>
            <person name="Liu Z.-W."/>
            <person name="Lu D.-C."/>
        </authorList>
    </citation>
    <scope>NUCLEOTIDE SEQUENCE [LARGE SCALE GENOMIC DNA]</scope>
    <source>
        <strain evidence="10 11">E84</strain>
    </source>
</reference>
<protein>
    <submittedName>
        <fullName evidence="10">Branched-chain amino acid ABC transporter permease</fullName>
    </submittedName>
</protein>
<dbReference type="GO" id="GO:0006865">
    <property type="term" value="P:amino acid transport"/>
    <property type="evidence" value="ECO:0007669"/>
    <property type="project" value="UniProtKB-KW"/>
</dbReference>
<dbReference type="Pfam" id="PF02653">
    <property type="entry name" value="BPD_transp_2"/>
    <property type="match status" value="1"/>
</dbReference>
<evidence type="ECO:0000256" key="6">
    <source>
        <dbReference type="ARBA" id="ARBA00022989"/>
    </source>
</evidence>
<keyword evidence="6 9" id="KW-1133">Transmembrane helix</keyword>
<feature type="transmembrane region" description="Helical" evidence="9">
    <location>
        <begin position="327"/>
        <end position="344"/>
    </location>
</feature>
<feature type="transmembrane region" description="Helical" evidence="9">
    <location>
        <begin position="287"/>
        <end position="315"/>
    </location>
</feature>
<keyword evidence="4 9" id="KW-0812">Transmembrane</keyword>
<evidence type="ECO:0000256" key="7">
    <source>
        <dbReference type="ARBA" id="ARBA00023136"/>
    </source>
</evidence>
<gene>
    <name evidence="10" type="ORF">DRV85_07180</name>
</gene>
<dbReference type="InterPro" id="IPR052157">
    <property type="entry name" value="BCAA_transport_permease"/>
</dbReference>